<reference evidence="1" key="1">
    <citation type="submission" date="2014-11" db="EMBL/GenBank/DDBJ databases">
        <authorList>
            <person name="Amaro Gonzalez C."/>
        </authorList>
    </citation>
    <scope>NUCLEOTIDE SEQUENCE</scope>
</reference>
<name>A0A0E9PQX5_ANGAN</name>
<reference evidence="1" key="2">
    <citation type="journal article" date="2015" name="Fish Shellfish Immunol.">
        <title>Early steps in the European eel (Anguilla anguilla)-Vibrio vulnificus interaction in the gills: Role of the RtxA13 toxin.</title>
        <authorList>
            <person name="Callol A."/>
            <person name="Pajuelo D."/>
            <person name="Ebbesson L."/>
            <person name="Teles M."/>
            <person name="MacKenzie S."/>
            <person name="Amaro C."/>
        </authorList>
    </citation>
    <scope>NUCLEOTIDE SEQUENCE</scope>
</reference>
<organism evidence="1">
    <name type="scientific">Anguilla anguilla</name>
    <name type="common">European freshwater eel</name>
    <name type="synonym">Muraena anguilla</name>
    <dbReference type="NCBI Taxonomy" id="7936"/>
    <lineage>
        <taxon>Eukaryota</taxon>
        <taxon>Metazoa</taxon>
        <taxon>Chordata</taxon>
        <taxon>Craniata</taxon>
        <taxon>Vertebrata</taxon>
        <taxon>Euteleostomi</taxon>
        <taxon>Actinopterygii</taxon>
        <taxon>Neopterygii</taxon>
        <taxon>Teleostei</taxon>
        <taxon>Anguilliformes</taxon>
        <taxon>Anguillidae</taxon>
        <taxon>Anguilla</taxon>
    </lineage>
</organism>
<accession>A0A0E9PQX5</accession>
<dbReference type="AlphaFoldDB" id="A0A0E9PQX5"/>
<sequence length="20" mass="2330">MTSWLTFAKQTSTENNYVAH</sequence>
<protein>
    <submittedName>
        <fullName evidence="1">Uncharacterized protein</fullName>
    </submittedName>
</protein>
<proteinExistence type="predicted"/>
<evidence type="ECO:0000313" key="1">
    <source>
        <dbReference type="EMBL" id="JAH06480.1"/>
    </source>
</evidence>
<dbReference type="EMBL" id="GBXM01102097">
    <property type="protein sequence ID" value="JAH06480.1"/>
    <property type="molecule type" value="Transcribed_RNA"/>
</dbReference>